<comment type="caution">
    <text evidence="3">The sequence shown here is derived from an EMBL/GenBank/DDBJ whole genome shotgun (WGS) entry which is preliminary data.</text>
</comment>
<organism evidence="3 4">
    <name type="scientific">Adineta ricciae</name>
    <name type="common">Rotifer</name>
    <dbReference type="NCBI Taxonomy" id="249248"/>
    <lineage>
        <taxon>Eukaryota</taxon>
        <taxon>Metazoa</taxon>
        <taxon>Spiralia</taxon>
        <taxon>Gnathifera</taxon>
        <taxon>Rotifera</taxon>
        <taxon>Eurotatoria</taxon>
        <taxon>Bdelloidea</taxon>
        <taxon>Adinetida</taxon>
        <taxon>Adinetidae</taxon>
        <taxon>Adineta</taxon>
    </lineage>
</organism>
<dbReference type="AlphaFoldDB" id="A0A815L7U5"/>
<name>A0A815L7U5_ADIRI</name>
<dbReference type="CDD" id="cd18186">
    <property type="entry name" value="BTB_POZ_ZBTB_KLHL-like"/>
    <property type="match status" value="1"/>
</dbReference>
<dbReference type="SMART" id="SM00225">
    <property type="entry name" value="BTB"/>
    <property type="match status" value="1"/>
</dbReference>
<dbReference type="OrthoDB" id="437903at2759"/>
<dbReference type="Pfam" id="PF00651">
    <property type="entry name" value="BTB"/>
    <property type="match status" value="1"/>
</dbReference>
<proteinExistence type="predicted"/>
<evidence type="ECO:0000259" key="1">
    <source>
        <dbReference type="PROSITE" id="PS50097"/>
    </source>
</evidence>
<keyword evidence="4" id="KW-1185">Reference proteome</keyword>
<protein>
    <recommendedName>
        <fullName evidence="1">BTB domain-containing protein</fullName>
    </recommendedName>
</protein>
<dbReference type="PANTHER" id="PTHR22744:SF17">
    <property type="entry name" value="BTB DOMAIN-CONTAINING PROTEIN"/>
    <property type="match status" value="1"/>
</dbReference>
<evidence type="ECO:0000313" key="2">
    <source>
        <dbReference type="EMBL" id="CAF0840046.1"/>
    </source>
</evidence>
<dbReference type="EMBL" id="CAJNOR010003331">
    <property type="protein sequence ID" value="CAF1403012.1"/>
    <property type="molecule type" value="Genomic_DNA"/>
</dbReference>
<feature type="domain" description="BTB" evidence="1">
    <location>
        <begin position="20"/>
        <end position="75"/>
    </location>
</feature>
<dbReference type="Proteomes" id="UP000663828">
    <property type="component" value="Unassembled WGS sequence"/>
</dbReference>
<dbReference type="Gene3D" id="3.30.710.10">
    <property type="entry name" value="Potassium Channel Kv1.1, Chain A"/>
    <property type="match status" value="1"/>
</dbReference>
<reference evidence="3" key="1">
    <citation type="submission" date="2021-02" db="EMBL/GenBank/DDBJ databases">
        <authorList>
            <person name="Nowell W R."/>
        </authorList>
    </citation>
    <scope>NUCLEOTIDE SEQUENCE</scope>
</reference>
<dbReference type="SUPFAM" id="SSF54695">
    <property type="entry name" value="POZ domain"/>
    <property type="match status" value="1"/>
</dbReference>
<accession>A0A815L7U5</accession>
<sequence length="208" mass="23986">MESAAKKFPEQFFVQAHPFSDLTLFVQDRELYVDKSVLAVGSKVFRTYLQDATIDSIEILDVSANDMIELLRFLYPQYHCTINNHNVTILLILANRFEIDFVISACRTFTLVYLSKLELNCANELIEQDDGTRLPISSIIEILCIWFREFFYMNDANTCRAVLDKLSQCKTSTIDASNGFKGIDEAIKWRIFQARTKHLETKASLECK</sequence>
<dbReference type="InterPro" id="IPR000210">
    <property type="entry name" value="BTB/POZ_dom"/>
</dbReference>
<dbReference type="PROSITE" id="PS50097">
    <property type="entry name" value="BTB"/>
    <property type="match status" value="1"/>
</dbReference>
<evidence type="ECO:0000313" key="4">
    <source>
        <dbReference type="Proteomes" id="UP000663828"/>
    </source>
</evidence>
<gene>
    <name evidence="2" type="ORF">EDS130_LOCUS6786</name>
    <name evidence="3" type="ORF">XAT740_LOCUS34251</name>
</gene>
<dbReference type="PANTHER" id="PTHR22744">
    <property type="entry name" value="HELIX LOOP HELIX PROTEIN 21-RELATED"/>
    <property type="match status" value="1"/>
</dbReference>
<dbReference type="Proteomes" id="UP000663852">
    <property type="component" value="Unassembled WGS sequence"/>
</dbReference>
<evidence type="ECO:0000313" key="3">
    <source>
        <dbReference type="EMBL" id="CAF1403012.1"/>
    </source>
</evidence>
<dbReference type="InterPro" id="IPR011333">
    <property type="entry name" value="SKP1/BTB/POZ_sf"/>
</dbReference>
<dbReference type="EMBL" id="CAJNOJ010000020">
    <property type="protein sequence ID" value="CAF0840046.1"/>
    <property type="molecule type" value="Genomic_DNA"/>
</dbReference>